<organism evidence="7 8">
    <name type="scientific">Aureobasidium namibiae CBS 147.97</name>
    <dbReference type="NCBI Taxonomy" id="1043004"/>
    <lineage>
        <taxon>Eukaryota</taxon>
        <taxon>Fungi</taxon>
        <taxon>Dikarya</taxon>
        <taxon>Ascomycota</taxon>
        <taxon>Pezizomycotina</taxon>
        <taxon>Dothideomycetes</taxon>
        <taxon>Dothideomycetidae</taxon>
        <taxon>Dothideales</taxon>
        <taxon>Saccotheciaceae</taxon>
        <taxon>Aureobasidium</taxon>
    </lineage>
</organism>
<evidence type="ECO:0000256" key="2">
    <source>
        <dbReference type="ARBA" id="ARBA00008072"/>
    </source>
</evidence>
<dbReference type="SUPFAM" id="SSF51735">
    <property type="entry name" value="NAD(P)-binding Rossmann-fold domains"/>
    <property type="match status" value="1"/>
</dbReference>
<dbReference type="PANTHER" id="PTHR43350">
    <property type="entry name" value="NAD-DEPENDENT ALCOHOL DEHYDROGENASE"/>
    <property type="match status" value="1"/>
</dbReference>
<evidence type="ECO:0000256" key="3">
    <source>
        <dbReference type="ARBA" id="ARBA00022723"/>
    </source>
</evidence>
<gene>
    <name evidence="7" type="ORF">M436DRAFT_77132</name>
</gene>
<feature type="domain" description="Enoyl reductase (ER)" evidence="6">
    <location>
        <begin position="20"/>
        <end position="376"/>
    </location>
</feature>
<dbReference type="CDD" id="cd08278">
    <property type="entry name" value="benzyl_alcohol_DH"/>
    <property type="match status" value="1"/>
</dbReference>
<evidence type="ECO:0000256" key="5">
    <source>
        <dbReference type="ARBA" id="ARBA00023002"/>
    </source>
</evidence>
<dbReference type="STRING" id="1043004.A0A074X0I0"/>
<dbReference type="Gene3D" id="3.90.180.10">
    <property type="entry name" value="Medium-chain alcohol dehydrogenases, catalytic domain"/>
    <property type="match status" value="1"/>
</dbReference>
<sequence length="378" mass="40501">MHSDIAPWTTTNAMVLMKPGQPMKSKMLKIRNLAPDQVLVELKATGICHTDLTVASGNFPLSTPAILGHEGAGVVKAVGGKLINRYQPGDTVILSFNSCGQCHSCDNGSSAYCRDMAEVNLPHTPSTGERNFELDGIPVCNGFFGQSSFSRMAIVDERSIVKIPGLTSEELVTLAPLGCGIQTGAGAVINNLSVTPESSFAVIGAGAVGLSGLMAAKSRGAGTIIAIDLLESKLELAKELGATHVFNGKDPELVEKIVDLTPKTGGIQFVLDTTGVPRVLEQAVTFAGIRGRICTVGLTVPGTTMKLDFMDMMHRGKVFTGSIEGDSDPQKFIPFLVDEFRAGRLPLEKIVRLYRFEEFQDAWEDLANGRVIKPIIRW</sequence>
<keyword evidence="3" id="KW-0479">Metal-binding</keyword>
<dbReference type="InterPro" id="IPR036291">
    <property type="entry name" value="NAD(P)-bd_dom_sf"/>
</dbReference>
<dbReference type="SMART" id="SM00829">
    <property type="entry name" value="PKS_ER"/>
    <property type="match status" value="1"/>
</dbReference>
<evidence type="ECO:0000259" key="6">
    <source>
        <dbReference type="SMART" id="SM00829"/>
    </source>
</evidence>
<dbReference type="InterPro" id="IPR011032">
    <property type="entry name" value="GroES-like_sf"/>
</dbReference>
<keyword evidence="8" id="KW-1185">Reference proteome</keyword>
<dbReference type="GO" id="GO:0016491">
    <property type="term" value="F:oxidoreductase activity"/>
    <property type="evidence" value="ECO:0007669"/>
    <property type="project" value="UniProtKB-KW"/>
</dbReference>
<dbReference type="InterPro" id="IPR013154">
    <property type="entry name" value="ADH-like_N"/>
</dbReference>
<dbReference type="GO" id="GO:0046872">
    <property type="term" value="F:metal ion binding"/>
    <property type="evidence" value="ECO:0007669"/>
    <property type="project" value="UniProtKB-KW"/>
</dbReference>
<evidence type="ECO:0000313" key="8">
    <source>
        <dbReference type="Proteomes" id="UP000027730"/>
    </source>
</evidence>
<dbReference type="SUPFAM" id="SSF50129">
    <property type="entry name" value="GroES-like"/>
    <property type="match status" value="1"/>
</dbReference>
<protein>
    <submittedName>
        <fullName evidence="7">NAD(P)-binding protein</fullName>
    </submittedName>
</protein>
<dbReference type="GeneID" id="25415979"/>
<accession>A0A074X0I0</accession>
<comment type="similarity">
    <text evidence="2">Belongs to the zinc-containing alcohol dehydrogenase family.</text>
</comment>
<keyword evidence="5" id="KW-0560">Oxidoreductase</keyword>
<dbReference type="InterPro" id="IPR020843">
    <property type="entry name" value="ER"/>
</dbReference>
<evidence type="ECO:0000256" key="1">
    <source>
        <dbReference type="ARBA" id="ARBA00001947"/>
    </source>
</evidence>
<dbReference type="EMBL" id="KL584739">
    <property type="protein sequence ID" value="KEQ68111.1"/>
    <property type="molecule type" value="Genomic_DNA"/>
</dbReference>
<reference evidence="7 8" key="1">
    <citation type="journal article" date="2014" name="BMC Genomics">
        <title>Genome sequencing of four Aureobasidium pullulans varieties: biotechnological potential, stress tolerance, and description of new species.</title>
        <authorList>
            <person name="Gostin Ar C."/>
            <person name="Ohm R.A."/>
            <person name="Kogej T."/>
            <person name="Sonjak S."/>
            <person name="Turk M."/>
            <person name="Zajc J."/>
            <person name="Zalar P."/>
            <person name="Grube M."/>
            <person name="Sun H."/>
            <person name="Han J."/>
            <person name="Sharma A."/>
            <person name="Chiniquy J."/>
            <person name="Ngan C.Y."/>
            <person name="Lipzen A."/>
            <person name="Barry K."/>
            <person name="Grigoriev I.V."/>
            <person name="Gunde-Cimerman N."/>
        </authorList>
    </citation>
    <scope>NUCLEOTIDE SEQUENCE [LARGE SCALE GENOMIC DNA]</scope>
    <source>
        <strain evidence="7 8">CBS 147.97</strain>
    </source>
</reference>
<dbReference type="HOGENOM" id="CLU_026673_14_1_1"/>
<dbReference type="InterPro" id="IPR013149">
    <property type="entry name" value="ADH-like_C"/>
</dbReference>
<dbReference type="Pfam" id="PF08240">
    <property type="entry name" value="ADH_N"/>
    <property type="match status" value="1"/>
</dbReference>
<keyword evidence="4" id="KW-0862">Zinc</keyword>
<dbReference type="Gene3D" id="3.40.50.720">
    <property type="entry name" value="NAD(P)-binding Rossmann-like Domain"/>
    <property type="match status" value="1"/>
</dbReference>
<dbReference type="AlphaFoldDB" id="A0A074X0I0"/>
<dbReference type="Pfam" id="PF00107">
    <property type="entry name" value="ADH_zinc_N"/>
    <property type="match status" value="1"/>
</dbReference>
<proteinExistence type="inferred from homology"/>
<name>A0A074X0I0_9PEZI</name>
<comment type="cofactor">
    <cofactor evidence="1">
        <name>Zn(2+)</name>
        <dbReference type="ChEBI" id="CHEBI:29105"/>
    </cofactor>
</comment>
<dbReference type="FunFam" id="3.40.50.720:FF:000003">
    <property type="entry name" value="S-(hydroxymethyl)glutathione dehydrogenase"/>
    <property type="match status" value="1"/>
</dbReference>
<evidence type="ECO:0000313" key="7">
    <source>
        <dbReference type="EMBL" id="KEQ68111.1"/>
    </source>
</evidence>
<dbReference type="RefSeq" id="XP_013422296.1">
    <property type="nucleotide sequence ID" value="XM_013566842.1"/>
</dbReference>
<dbReference type="Proteomes" id="UP000027730">
    <property type="component" value="Unassembled WGS sequence"/>
</dbReference>
<dbReference type="PANTHER" id="PTHR43350:SF2">
    <property type="entry name" value="GROES-LIKE ZINC-BINDING ALCOHOL DEHYDROGENASE FAMILY PROTEIN"/>
    <property type="match status" value="1"/>
</dbReference>
<evidence type="ECO:0000256" key="4">
    <source>
        <dbReference type="ARBA" id="ARBA00022833"/>
    </source>
</evidence>
<dbReference type="OrthoDB" id="1560166at2759"/>